<keyword evidence="1 2" id="KW-0732">Signal</keyword>
<feature type="domain" description="Outer membrane protein beta-barrel" evidence="3">
    <location>
        <begin position="9"/>
        <end position="188"/>
    </location>
</feature>
<dbReference type="RefSeq" id="WP_394608622.1">
    <property type="nucleotide sequence ID" value="NZ_JBIHSJ010000004.1"/>
</dbReference>
<proteinExistence type="predicted"/>
<dbReference type="EMBL" id="JBIHSN010000003">
    <property type="protein sequence ID" value="MFH0267076.1"/>
    <property type="molecule type" value="Genomic_DNA"/>
</dbReference>
<reference evidence="4 5" key="1">
    <citation type="submission" date="2024-10" db="EMBL/GenBank/DDBJ databases">
        <authorList>
            <person name="Yibar A."/>
            <person name="Saticioglu I.B."/>
            <person name="Duman M."/>
            <person name="Ajmi N."/>
            <person name="Gurler F."/>
            <person name="Ay H."/>
            <person name="Onuk E."/>
            <person name="Guler S."/>
            <person name="Romalde J.L."/>
        </authorList>
    </citation>
    <scope>NUCLEOTIDE SEQUENCE [LARGE SCALE GENOMIC DNA]</scope>
    <source>
        <strain evidence="4 5">14-MA-B</strain>
    </source>
</reference>
<evidence type="ECO:0000313" key="4">
    <source>
        <dbReference type="EMBL" id="MFH0267076.1"/>
    </source>
</evidence>
<dbReference type="InterPro" id="IPR036709">
    <property type="entry name" value="Autotransporte_beta_dom_sf"/>
</dbReference>
<dbReference type="Proteomes" id="UP001607151">
    <property type="component" value="Unassembled WGS sequence"/>
</dbReference>
<protein>
    <submittedName>
        <fullName evidence="4">Outer membrane protein</fullName>
    </submittedName>
</protein>
<gene>
    <name evidence="4" type="ORF">ACGRQ9_16660</name>
</gene>
<evidence type="ECO:0000313" key="5">
    <source>
        <dbReference type="Proteomes" id="UP001607151"/>
    </source>
</evidence>
<feature type="chain" id="PRO_5046283699" evidence="2">
    <location>
        <begin position="22"/>
        <end position="188"/>
    </location>
</feature>
<organism evidence="4 5">
    <name type="scientific">Vibrio rumoiensis</name>
    <dbReference type="NCBI Taxonomy" id="76258"/>
    <lineage>
        <taxon>Bacteria</taxon>
        <taxon>Pseudomonadati</taxon>
        <taxon>Pseudomonadota</taxon>
        <taxon>Gammaproteobacteria</taxon>
        <taxon>Vibrionales</taxon>
        <taxon>Vibrionaceae</taxon>
        <taxon>Vibrio</taxon>
    </lineage>
</organism>
<accession>A0ABW7IZI5</accession>
<dbReference type="SUPFAM" id="SSF56925">
    <property type="entry name" value="OMPA-like"/>
    <property type="match status" value="1"/>
</dbReference>
<comment type="caution">
    <text evidence="4">The sequence shown here is derived from an EMBL/GenBank/DDBJ whole genome shotgun (WGS) entry which is preliminary data.</text>
</comment>
<keyword evidence="5" id="KW-1185">Reference proteome</keyword>
<dbReference type="Gene3D" id="2.40.128.130">
    <property type="entry name" value="Autotransporter beta-domain"/>
    <property type="match status" value="1"/>
</dbReference>
<dbReference type="InterPro" id="IPR027385">
    <property type="entry name" value="Beta-barrel_OMP"/>
</dbReference>
<evidence type="ECO:0000259" key="3">
    <source>
        <dbReference type="Pfam" id="PF13505"/>
    </source>
</evidence>
<evidence type="ECO:0000256" key="2">
    <source>
        <dbReference type="SAM" id="SignalP"/>
    </source>
</evidence>
<dbReference type="InterPro" id="IPR011250">
    <property type="entry name" value="OMP/PagP_B-barrel"/>
</dbReference>
<evidence type="ECO:0000256" key="1">
    <source>
        <dbReference type="ARBA" id="ARBA00022729"/>
    </source>
</evidence>
<name>A0ABW7IZI5_9VIBR</name>
<feature type="signal peptide" evidence="2">
    <location>
        <begin position="1"/>
        <end position="21"/>
    </location>
</feature>
<sequence>MKKYLVLGAALSAMSFGSAYAGELTVGIAQEGFAYDGSGVDDISVSTSGLVIHGDTNLGNSNFVIGAETFISMQGDADFDGLDGTLDADLWTFKTTIGYDFKLLEDKLKLTPVIGYQLGSGKLEVFNYDIDGFIGGLRADYAIDEHLSINAGLLVGMSTVDFDDANDLDSDSYDAVSASLSFGVGYRF</sequence>
<dbReference type="Pfam" id="PF13505">
    <property type="entry name" value="OMP_b-brl"/>
    <property type="match status" value="1"/>
</dbReference>